<proteinExistence type="predicted"/>
<reference evidence="4 5" key="1">
    <citation type="submission" date="2020-08" db="EMBL/GenBank/DDBJ databases">
        <title>Bridging the membrane lipid divide: bacteria of the FCB group superphylum have the potential to synthesize archaeal ether lipids.</title>
        <authorList>
            <person name="Villanueva L."/>
            <person name="Von Meijenfeldt F.A.B."/>
            <person name="Westbye A.B."/>
            <person name="Yadav S."/>
            <person name="Hopmans E.C."/>
            <person name="Dutilh B.E."/>
            <person name="Sinninghe Damste J.S."/>
        </authorList>
    </citation>
    <scope>NUCLEOTIDE SEQUENCE [LARGE SCALE GENOMIC DNA]</scope>
    <source>
        <strain evidence="4">NIOZ-UU81</strain>
    </source>
</reference>
<feature type="region of interest" description="Disordered" evidence="1">
    <location>
        <begin position="209"/>
        <end position="234"/>
    </location>
</feature>
<dbReference type="InterPro" id="IPR025196">
    <property type="entry name" value="DUF4126"/>
</dbReference>
<keyword evidence="2" id="KW-0812">Transmembrane</keyword>
<feature type="transmembrane region" description="Helical" evidence="2">
    <location>
        <begin position="23"/>
        <end position="43"/>
    </location>
</feature>
<evidence type="ECO:0000256" key="1">
    <source>
        <dbReference type="SAM" id="MobiDB-lite"/>
    </source>
</evidence>
<evidence type="ECO:0000256" key="2">
    <source>
        <dbReference type="SAM" id="Phobius"/>
    </source>
</evidence>
<dbReference type="EMBL" id="JACNLK010000023">
    <property type="protein sequence ID" value="MBC8207932.1"/>
    <property type="molecule type" value="Genomic_DNA"/>
</dbReference>
<evidence type="ECO:0000313" key="5">
    <source>
        <dbReference type="Proteomes" id="UP000599024"/>
    </source>
</evidence>
<keyword evidence="2" id="KW-0472">Membrane</keyword>
<feature type="transmembrane region" description="Helical" evidence="2">
    <location>
        <begin position="164"/>
        <end position="188"/>
    </location>
</feature>
<dbReference type="Pfam" id="PF13548">
    <property type="entry name" value="DUF4126"/>
    <property type="match status" value="1"/>
</dbReference>
<evidence type="ECO:0000259" key="3">
    <source>
        <dbReference type="Pfam" id="PF13548"/>
    </source>
</evidence>
<protein>
    <submittedName>
        <fullName evidence="4">DUF4126 domain-containing protein</fullName>
    </submittedName>
</protein>
<comment type="caution">
    <text evidence="4">The sequence shown here is derived from an EMBL/GenBank/DDBJ whole genome shotgun (WGS) entry which is preliminary data.</text>
</comment>
<dbReference type="AlphaFoldDB" id="A0A8J6N750"/>
<gene>
    <name evidence="4" type="ORF">H8E79_02045</name>
</gene>
<name>A0A8J6N750_9BACT</name>
<feature type="transmembrane region" description="Helical" evidence="2">
    <location>
        <begin position="50"/>
        <end position="69"/>
    </location>
</feature>
<dbReference type="Proteomes" id="UP000599024">
    <property type="component" value="Unassembled WGS sequence"/>
</dbReference>
<accession>A0A8J6N750</accession>
<feature type="domain" description="DUF4126" evidence="3">
    <location>
        <begin position="11"/>
        <end position="183"/>
    </location>
</feature>
<sequence length="234" mass="24858">MDAYQQLIDTIALTLGSAWGAGINLYATIGVLGLLGASGHIILPETLQVVQDPLVITAACLMYAVEFFADKTPGLDTGWDAIHSFIRIPAGVILAAGAVGDMSPALVIAAGILGGTISATSHTIKAGSRVLINTSPEPFSNWAASVTEDVAVIGGIWTALNYPLIFIILFICFIILAIWVIPKIWIGIKGVINWLRRLLGKKDGFAPDTLDKTTPPTQPHFIQAPDQENTSKDN</sequence>
<organism evidence="4 5">
    <name type="scientific">Candidatus Desulfatifera sulfidica</name>
    <dbReference type="NCBI Taxonomy" id="2841691"/>
    <lineage>
        <taxon>Bacteria</taxon>
        <taxon>Pseudomonadati</taxon>
        <taxon>Thermodesulfobacteriota</taxon>
        <taxon>Desulfobulbia</taxon>
        <taxon>Desulfobulbales</taxon>
        <taxon>Desulfobulbaceae</taxon>
        <taxon>Candidatus Desulfatifera</taxon>
    </lineage>
</organism>
<keyword evidence="2" id="KW-1133">Transmembrane helix</keyword>
<evidence type="ECO:0000313" key="4">
    <source>
        <dbReference type="EMBL" id="MBC8207932.1"/>
    </source>
</evidence>